<evidence type="ECO:0008006" key="2">
    <source>
        <dbReference type="Google" id="ProtNLM"/>
    </source>
</evidence>
<dbReference type="InterPro" id="IPR010443">
    <property type="entry name" value="Restrct_endonuc_II_Tsp45I"/>
</dbReference>
<dbReference type="EMBL" id="BARU01005539">
    <property type="protein sequence ID" value="GAH37868.1"/>
    <property type="molecule type" value="Genomic_DNA"/>
</dbReference>
<evidence type="ECO:0000313" key="1">
    <source>
        <dbReference type="EMBL" id="GAH37868.1"/>
    </source>
</evidence>
<name>X1GXW4_9ZZZZ</name>
<dbReference type="Pfam" id="PF06300">
    <property type="entry name" value="Tsp45I"/>
    <property type="match status" value="1"/>
</dbReference>
<organism evidence="1">
    <name type="scientific">marine sediment metagenome</name>
    <dbReference type="NCBI Taxonomy" id="412755"/>
    <lineage>
        <taxon>unclassified sequences</taxon>
        <taxon>metagenomes</taxon>
        <taxon>ecological metagenomes</taxon>
    </lineage>
</organism>
<reference evidence="1" key="1">
    <citation type="journal article" date="2014" name="Front. Microbiol.">
        <title>High frequency of phylogenetically diverse reductive dehalogenase-homologous genes in deep subseafloor sedimentary metagenomes.</title>
        <authorList>
            <person name="Kawai M."/>
            <person name="Futagami T."/>
            <person name="Toyoda A."/>
            <person name="Takaki Y."/>
            <person name="Nishi S."/>
            <person name="Hori S."/>
            <person name="Arai W."/>
            <person name="Tsubouchi T."/>
            <person name="Morono Y."/>
            <person name="Uchiyama I."/>
            <person name="Ito T."/>
            <person name="Fujiyama A."/>
            <person name="Inagaki F."/>
            <person name="Takami H."/>
        </authorList>
    </citation>
    <scope>NUCLEOTIDE SEQUENCE</scope>
    <source>
        <strain evidence="1">Expedition CK06-06</strain>
    </source>
</reference>
<protein>
    <recommendedName>
        <fullName evidence="2">Restriction endonuclease</fullName>
    </recommendedName>
</protein>
<sequence length="78" mass="9255">MNYWTKLSIEYANQKNYLDELFAIYPTIPEGIREINGEIWSKIEKCFNANDNTNLFKNLLKLGLFPIKDSYVAYLKRD</sequence>
<dbReference type="AlphaFoldDB" id="X1GXW4"/>
<gene>
    <name evidence="1" type="ORF">S03H2_10813</name>
</gene>
<comment type="caution">
    <text evidence="1">The sequence shown here is derived from an EMBL/GenBank/DDBJ whole genome shotgun (WGS) entry which is preliminary data.</text>
</comment>
<accession>X1GXW4</accession>
<proteinExistence type="predicted"/>
<feature type="non-terminal residue" evidence="1">
    <location>
        <position position="78"/>
    </location>
</feature>